<dbReference type="Proteomes" id="UP000604001">
    <property type="component" value="Unassembled WGS sequence"/>
</dbReference>
<organism evidence="2 3">
    <name type="scientific">Nocardioides deserti</name>
    <dbReference type="NCBI Taxonomy" id="1588644"/>
    <lineage>
        <taxon>Bacteria</taxon>
        <taxon>Bacillati</taxon>
        <taxon>Actinomycetota</taxon>
        <taxon>Actinomycetes</taxon>
        <taxon>Propionibacteriales</taxon>
        <taxon>Nocardioidaceae</taxon>
        <taxon>Nocardioides</taxon>
    </lineage>
</organism>
<protein>
    <submittedName>
        <fullName evidence="2">DUF4097 family beta strand repeat protein</fullName>
    </submittedName>
</protein>
<evidence type="ECO:0000313" key="2">
    <source>
        <dbReference type="EMBL" id="MBC2959740.1"/>
    </source>
</evidence>
<proteinExistence type="predicted"/>
<feature type="domain" description="DUF4097" evidence="1">
    <location>
        <begin position="21"/>
        <end position="229"/>
    </location>
</feature>
<reference evidence="2 3" key="1">
    <citation type="submission" date="2020-08" db="EMBL/GenBank/DDBJ databases">
        <title>novel species in genus Nocardioides.</title>
        <authorList>
            <person name="Zhang G."/>
        </authorList>
    </citation>
    <scope>NUCLEOTIDE SEQUENCE [LARGE SCALE GENOMIC DNA]</scope>
    <source>
        <strain evidence="2 3">SC8A-24</strain>
    </source>
</reference>
<dbReference type="InterPro" id="IPR025164">
    <property type="entry name" value="Toastrack_DUF4097"/>
</dbReference>
<dbReference type="EMBL" id="JACMYC010000002">
    <property type="protein sequence ID" value="MBC2959740.1"/>
    <property type="molecule type" value="Genomic_DNA"/>
</dbReference>
<sequence length="279" mass="28260">MNAPRTTEHRHPAPGPIDLYVEVTDGAVRVTTTTTDETSVRVTGHDADAVHLELGAEQVSLIGPRRRAGFLTGDRSLVVEVEAPTDSRVVVRTGSADVTLTGRVGRTQLRTGSGDVRVEELGGPATVETGSGTVVVGEAGGELRVKSGSGEVRVGHAAAALAVSTGSGTVVVDSNDGPVAVKTGSGDLVVTEARTDVSLATGSGDLRIGSALRGRVTAKGASGDVRIGVRDGTPVWTDITSVAGSVRSEVPSTGAPEPGQDHVEVRARTVSGDVLLAPA</sequence>
<keyword evidence="3" id="KW-1185">Reference proteome</keyword>
<evidence type="ECO:0000259" key="1">
    <source>
        <dbReference type="Pfam" id="PF13349"/>
    </source>
</evidence>
<comment type="caution">
    <text evidence="2">The sequence shown here is derived from an EMBL/GenBank/DDBJ whole genome shotgun (WGS) entry which is preliminary data.</text>
</comment>
<dbReference type="Gene3D" id="2.160.20.120">
    <property type="match status" value="1"/>
</dbReference>
<name>A0ABR6U5Z8_9ACTN</name>
<dbReference type="Pfam" id="PF13349">
    <property type="entry name" value="DUF4097"/>
    <property type="match status" value="1"/>
</dbReference>
<evidence type="ECO:0000313" key="3">
    <source>
        <dbReference type="Proteomes" id="UP000604001"/>
    </source>
</evidence>
<dbReference type="RefSeq" id="WP_186344978.1">
    <property type="nucleotide sequence ID" value="NZ_BMMR01000002.1"/>
</dbReference>
<gene>
    <name evidence="2" type="ORF">H7344_05460</name>
</gene>
<accession>A0ABR6U5Z8</accession>